<proteinExistence type="predicted"/>
<dbReference type="AlphaFoldDB" id="A0A8K0DUV8"/>
<gene>
    <name evidence="1" type="ORF">FNV43_RR26378</name>
</gene>
<reference evidence="1" key="1">
    <citation type="submission" date="2020-03" db="EMBL/GenBank/DDBJ databases">
        <title>A high-quality chromosome-level genome assembly of a woody plant with both climbing and erect habits, Rhamnella rubrinervis.</title>
        <authorList>
            <person name="Lu Z."/>
            <person name="Yang Y."/>
            <person name="Zhu X."/>
            <person name="Sun Y."/>
        </authorList>
    </citation>
    <scope>NUCLEOTIDE SEQUENCE</scope>
    <source>
        <strain evidence="1">BYM</strain>
        <tissue evidence="1">Leaf</tissue>
    </source>
</reference>
<sequence length="139" mass="15612">MRPVIIKTDIPSPSNKATCRLGRGSTCRAKFYPPEPLERDRDGWICRDRLQNRARTSTASLTCRREIFHNGVHPPAAFIYIHQLLTLLHGVNIDAWLGQNSGESSGIFRLSNPRGADRRTLFTSIDRSSKCSKVATAFD</sequence>
<evidence type="ECO:0000313" key="2">
    <source>
        <dbReference type="Proteomes" id="UP000796880"/>
    </source>
</evidence>
<organism evidence="1 2">
    <name type="scientific">Rhamnella rubrinervis</name>
    <dbReference type="NCBI Taxonomy" id="2594499"/>
    <lineage>
        <taxon>Eukaryota</taxon>
        <taxon>Viridiplantae</taxon>
        <taxon>Streptophyta</taxon>
        <taxon>Embryophyta</taxon>
        <taxon>Tracheophyta</taxon>
        <taxon>Spermatophyta</taxon>
        <taxon>Magnoliopsida</taxon>
        <taxon>eudicotyledons</taxon>
        <taxon>Gunneridae</taxon>
        <taxon>Pentapetalae</taxon>
        <taxon>rosids</taxon>
        <taxon>fabids</taxon>
        <taxon>Rosales</taxon>
        <taxon>Rhamnaceae</taxon>
        <taxon>rhamnoid group</taxon>
        <taxon>Rhamneae</taxon>
        <taxon>Rhamnella</taxon>
    </lineage>
</organism>
<dbReference type="Proteomes" id="UP000796880">
    <property type="component" value="Unassembled WGS sequence"/>
</dbReference>
<comment type="caution">
    <text evidence="1">The sequence shown here is derived from an EMBL/GenBank/DDBJ whole genome shotgun (WGS) entry which is preliminary data.</text>
</comment>
<name>A0A8K0DUV8_9ROSA</name>
<keyword evidence="2" id="KW-1185">Reference proteome</keyword>
<evidence type="ECO:0000313" key="1">
    <source>
        <dbReference type="EMBL" id="KAF3431647.1"/>
    </source>
</evidence>
<dbReference type="EMBL" id="VOIH02000012">
    <property type="protein sequence ID" value="KAF3431647.1"/>
    <property type="molecule type" value="Genomic_DNA"/>
</dbReference>
<protein>
    <submittedName>
        <fullName evidence="1">Uncharacterized protein</fullName>
    </submittedName>
</protein>
<accession>A0A8K0DUV8</accession>